<sequence>MSCPTSRSTAIFMTGFESRDAHLGLQANHAGSAVIRCAETPMIGSPQESVESLSSLLRHGRKAVSGVLCCGFWKAGCPNAVCYPSSALSQRRVVGYAYEVEEAAKDPIDTRLTLGELRGFTM</sequence>
<accession>A0ACC2I159</accession>
<name>A0ACC2I159_9PLEO</name>
<organism evidence="1 2">
    <name type="scientific">Boeremia exigua</name>
    <dbReference type="NCBI Taxonomy" id="749465"/>
    <lineage>
        <taxon>Eukaryota</taxon>
        <taxon>Fungi</taxon>
        <taxon>Dikarya</taxon>
        <taxon>Ascomycota</taxon>
        <taxon>Pezizomycotina</taxon>
        <taxon>Dothideomycetes</taxon>
        <taxon>Pleosporomycetidae</taxon>
        <taxon>Pleosporales</taxon>
        <taxon>Pleosporineae</taxon>
        <taxon>Didymellaceae</taxon>
        <taxon>Boeremia</taxon>
    </lineage>
</organism>
<comment type="caution">
    <text evidence="1">The sequence shown here is derived from an EMBL/GenBank/DDBJ whole genome shotgun (WGS) entry which is preliminary data.</text>
</comment>
<dbReference type="Proteomes" id="UP001153331">
    <property type="component" value="Unassembled WGS sequence"/>
</dbReference>
<reference evidence="1" key="1">
    <citation type="submission" date="2022-11" db="EMBL/GenBank/DDBJ databases">
        <title>Genome Sequence of Boeremia exigua.</title>
        <authorList>
            <person name="Buettner E."/>
        </authorList>
    </citation>
    <scope>NUCLEOTIDE SEQUENCE</scope>
    <source>
        <strain evidence="1">CU02</strain>
    </source>
</reference>
<keyword evidence="2" id="KW-1185">Reference proteome</keyword>
<evidence type="ECO:0000313" key="1">
    <source>
        <dbReference type="EMBL" id="KAJ8108703.1"/>
    </source>
</evidence>
<protein>
    <submittedName>
        <fullName evidence="1">Uncharacterized protein</fullName>
    </submittedName>
</protein>
<proteinExistence type="predicted"/>
<evidence type="ECO:0000313" key="2">
    <source>
        <dbReference type="Proteomes" id="UP001153331"/>
    </source>
</evidence>
<dbReference type="EMBL" id="JAPHNI010000709">
    <property type="protein sequence ID" value="KAJ8108703.1"/>
    <property type="molecule type" value="Genomic_DNA"/>
</dbReference>
<gene>
    <name evidence="1" type="ORF">OPT61_g7985</name>
</gene>